<feature type="transmembrane region" description="Helical" evidence="3">
    <location>
        <begin position="440"/>
        <end position="461"/>
    </location>
</feature>
<dbReference type="SUPFAM" id="SSF52058">
    <property type="entry name" value="L domain-like"/>
    <property type="match status" value="1"/>
</dbReference>
<dbReference type="PANTHER" id="PTHR46652">
    <property type="entry name" value="LEUCINE-RICH REPEAT AND IQ DOMAIN-CONTAINING PROTEIN 1-RELATED"/>
    <property type="match status" value="1"/>
</dbReference>
<dbReference type="InterPro" id="IPR001611">
    <property type="entry name" value="Leu-rich_rpt"/>
</dbReference>
<evidence type="ECO:0008006" key="6">
    <source>
        <dbReference type="Google" id="ProtNLM"/>
    </source>
</evidence>
<dbReference type="RefSeq" id="WP_065395904.1">
    <property type="nucleotide sequence ID" value="NZ_MAYH01000045.1"/>
</dbReference>
<dbReference type="PANTHER" id="PTHR46652:SF3">
    <property type="entry name" value="LEUCINE-RICH REPEAT-CONTAINING PROTEIN 9"/>
    <property type="match status" value="1"/>
</dbReference>
<evidence type="ECO:0000256" key="1">
    <source>
        <dbReference type="ARBA" id="ARBA00022614"/>
    </source>
</evidence>
<dbReference type="SMART" id="SM00365">
    <property type="entry name" value="LRR_SD22"/>
    <property type="match status" value="8"/>
</dbReference>
<proteinExistence type="predicted"/>
<dbReference type="InterPro" id="IPR025875">
    <property type="entry name" value="Leu-rich_rpt_4"/>
</dbReference>
<keyword evidence="2" id="KW-0677">Repeat</keyword>
<gene>
    <name evidence="4" type="ORF">BBI01_16510</name>
</gene>
<protein>
    <recommendedName>
        <fullName evidence="6">Leucine-rich repeat domain-containing protein</fullName>
    </recommendedName>
</protein>
<keyword evidence="3" id="KW-0812">Transmembrane</keyword>
<keyword evidence="1" id="KW-0433">Leucine-rich repeat</keyword>
<dbReference type="Gene3D" id="3.80.10.10">
    <property type="entry name" value="Ribonuclease Inhibitor"/>
    <property type="match status" value="1"/>
</dbReference>
<keyword evidence="3" id="KW-0472">Membrane</keyword>
<reference evidence="4 5" key="1">
    <citation type="submission" date="2016-07" db="EMBL/GenBank/DDBJ databases">
        <authorList>
            <person name="Jeong J.-J."/>
            <person name="Kim D.W."/>
            <person name="Sang M.K."/>
            <person name="Choi I.-G."/>
            <person name="Kim K.D."/>
        </authorList>
    </citation>
    <scope>NUCLEOTIDE SEQUENCE [LARGE SCALE GENOMIC DNA]</scope>
    <source>
        <strain evidence="4 5">UTM-3</strain>
    </source>
</reference>
<dbReference type="EMBL" id="MAYH01000045">
    <property type="protein sequence ID" value="OCA69725.1"/>
    <property type="molecule type" value="Genomic_DNA"/>
</dbReference>
<organism evidence="4 5">
    <name type="scientific">Chryseobacterium artocarpi</name>
    <dbReference type="NCBI Taxonomy" id="1414727"/>
    <lineage>
        <taxon>Bacteria</taxon>
        <taxon>Pseudomonadati</taxon>
        <taxon>Bacteroidota</taxon>
        <taxon>Flavobacteriia</taxon>
        <taxon>Flavobacteriales</taxon>
        <taxon>Weeksellaceae</taxon>
        <taxon>Chryseobacterium group</taxon>
        <taxon>Chryseobacterium</taxon>
    </lineage>
</organism>
<dbReference type="OrthoDB" id="1210814at2"/>
<dbReference type="PROSITE" id="PS51450">
    <property type="entry name" value="LRR"/>
    <property type="match status" value="7"/>
</dbReference>
<comment type="caution">
    <text evidence="4">The sequence shown here is derived from an EMBL/GenBank/DDBJ whole genome shotgun (WGS) entry which is preliminary data.</text>
</comment>
<evidence type="ECO:0000256" key="3">
    <source>
        <dbReference type="SAM" id="Phobius"/>
    </source>
</evidence>
<dbReference type="InterPro" id="IPR032675">
    <property type="entry name" value="LRR_dom_sf"/>
</dbReference>
<keyword evidence="3" id="KW-1133">Transmembrane helix</keyword>
<evidence type="ECO:0000256" key="2">
    <source>
        <dbReference type="ARBA" id="ARBA00022737"/>
    </source>
</evidence>
<evidence type="ECO:0000313" key="5">
    <source>
        <dbReference type="Proteomes" id="UP000092651"/>
    </source>
</evidence>
<sequence>MSREVERIAESYGINKDSYYCETNSSGEVISLELYEPEYDELSDADRESHLQFAGTLNKLERLEISFYDYELSDLSFLSNLINLKELSLDCNSQFSSLGGFLHLTELEALYIQGSIIESIDEIYTFHKLEYLNIGYSKIKDISSLEKLSGTLKGLYLSDNQIEDISCLTSLYQLEYFHASKNKITNIPDLTALKNLKEITLNDNKIKSFDGLSNLKNLKKIEASDNQVENIDLLSNLNGIEELYVRNNLISDISSVQNLTCLLNLDISDNKIVSLSPLNHLKKLSFLSCNNSKIKDFDQLKLSSQLKFLYLNNCGIKVLHFLNNQTQLSILYLNDNHISEFNSFKNTKELRHLSLINNDIEKPFSIESYPSIHVVDLSGNKFGNKKFIQASEVSAGGTIKELSDLYRKLTFGELKSEPHNTEPDFVYRKLGKDHHPLVSGIRIILLVVLLIIVLLMIKMLLNRI</sequence>
<dbReference type="Pfam" id="PF12799">
    <property type="entry name" value="LRR_4"/>
    <property type="match status" value="2"/>
</dbReference>
<keyword evidence="5" id="KW-1185">Reference proteome</keyword>
<accession>A0A1B8ZDQ3</accession>
<name>A0A1B8ZDQ3_9FLAO</name>
<dbReference type="Proteomes" id="UP000092651">
    <property type="component" value="Unassembled WGS sequence"/>
</dbReference>
<evidence type="ECO:0000313" key="4">
    <source>
        <dbReference type="EMBL" id="OCA69725.1"/>
    </source>
</evidence>
<dbReference type="AlphaFoldDB" id="A0A1B8ZDQ3"/>
<dbReference type="InterPro" id="IPR050836">
    <property type="entry name" value="SDS22/Internalin_LRR"/>
</dbReference>